<protein>
    <recommendedName>
        <fullName evidence="3">ISXO2-like transposase domain-containing protein</fullName>
    </recommendedName>
</protein>
<name>A0A0C2JXC3_THEKT</name>
<dbReference type="AlphaFoldDB" id="A0A0C2JXC3"/>
<proteinExistence type="predicted"/>
<dbReference type="Proteomes" id="UP000031668">
    <property type="component" value="Unassembled WGS sequence"/>
</dbReference>
<sequence>MRRRETCGVMVDVDTFSETLTSPAWWNTARRDAVRILFPKNGPTSVNDISDKIGIVICLTNRKPDASKELIMRHVLEGSLIHTDGFASYKGLEQLPVNPP</sequence>
<evidence type="ECO:0008006" key="3">
    <source>
        <dbReference type="Google" id="ProtNLM"/>
    </source>
</evidence>
<dbReference type="EMBL" id="JWZT01000542">
    <property type="protein sequence ID" value="KII74108.1"/>
    <property type="molecule type" value="Genomic_DNA"/>
</dbReference>
<reference evidence="1 2" key="1">
    <citation type="journal article" date="2014" name="Genome Biol. Evol.">
        <title>The genome of the myxosporean Thelohanellus kitauei shows adaptations to nutrient acquisition within its fish host.</title>
        <authorList>
            <person name="Yang Y."/>
            <person name="Xiong J."/>
            <person name="Zhou Z."/>
            <person name="Huo F."/>
            <person name="Miao W."/>
            <person name="Ran C."/>
            <person name="Liu Y."/>
            <person name="Zhang J."/>
            <person name="Feng J."/>
            <person name="Wang M."/>
            <person name="Wang M."/>
            <person name="Wang L."/>
            <person name="Yao B."/>
        </authorList>
    </citation>
    <scope>NUCLEOTIDE SEQUENCE [LARGE SCALE GENOMIC DNA]</scope>
    <source>
        <strain evidence="1">Wuqing</strain>
    </source>
</reference>
<evidence type="ECO:0000313" key="1">
    <source>
        <dbReference type="EMBL" id="KII74108.1"/>
    </source>
</evidence>
<organism evidence="1 2">
    <name type="scientific">Thelohanellus kitauei</name>
    <name type="common">Myxosporean</name>
    <dbReference type="NCBI Taxonomy" id="669202"/>
    <lineage>
        <taxon>Eukaryota</taxon>
        <taxon>Metazoa</taxon>
        <taxon>Cnidaria</taxon>
        <taxon>Myxozoa</taxon>
        <taxon>Myxosporea</taxon>
        <taxon>Bivalvulida</taxon>
        <taxon>Platysporina</taxon>
        <taxon>Myxobolidae</taxon>
        <taxon>Thelohanellus</taxon>
    </lineage>
</organism>
<dbReference type="OrthoDB" id="424490at2759"/>
<keyword evidence="2" id="KW-1185">Reference proteome</keyword>
<gene>
    <name evidence="1" type="ORF">RF11_08486</name>
</gene>
<evidence type="ECO:0000313" key="2">
    <source>
        <dbReference type="Proteomes" id="UP000031668"/>
    </source>
</evidence>
<comment type="caution">
    <text evidence="1">The sequence shown here is derived from an EMBL/GenBank/DDBJ whole genome shotgun (WGS) entry which is preliminary data.</text>
</comment>
<accession>A0A0C2JXC3</accession>